<keyword evidence="1" id="KW-0472">Membrane</keyword>
<dbReference type="Proteomes" id="UP000664800">
    <property type="component" value="Unassembled WGS sequence"/>
</dbReference>
<dbReference type="InterPro" id="IPR000326">
    <property type="entry name" value="PAP2/HPO"/>
</dbReference>
<accession>A0A8I1N091</accession>
<gene>
    <name evidence="3" type="ORF">J0I24_14685</name>
</gene>
<keyword evidence="1" id="KW-0812">Transmembrane</keyword>
<dbReference type="Gene3D" id="1.20.144.10">
    <property type="entry name" value="Phosphatidic acid phosphatase type 2/haloperoxidase"/>
    <property type="match status" value="1"/>
</dbReference>
<proteinExistence type="predicted"/>
<dbReference type="Pfam" id="PF01569">
    <property type="entry name" value="PAP2"/>
    <property type="match status" value="1"/>
</dbReference>
<reference evidence="3" key="1">
    <citation type="submission" date="2021-02" db="EMBL/GenBank/DDBJ databases">
        <title>Thiocyanate and organic carbon inputs drive convergent selection for specific autotrophic Afipia and Thiobacillus strains within complex microbiomes.</title>
        <authorList>
            <person name="Huddy R.J."/>
            <person name="Sachdeva R."/>
            <person name="Kadzinga F."/>
            <person name="Kantor R.S."/>
            <person name="Harrison S.T.L."/>
            <person name="Banfield J.F."/>
        </authorList>
    </citation>
    <scope>NUCLEOTIDE SEQUENCE</scope>
    <source>
        <strain evidence="3">SCN18_13_7_16_R3_B_64_19</strain>
    </source>
</reference>
<evidence type="ECO:0000313" key="3">
    <source>
        <dbReference type="EMBL" id="MBN8745528.1"/>
    </source>
</evidence>
<feature type="transmembrane region" description="Helical" evidence="1">
    <location>
        <begin position="200"/>
        <end position="218"/>
    </location>
</feature>
<sequence>MALLQAGATQIGARDLTLRTVRLFFRHGWFKAIGTTAFTWLFFVAYFYLLQHPRIPPTVMPMTAVDLWTGLQPWTLPFYLSLWVYVSLPASLMASRREVVAYGLRIGTLCLIGLAIFYFWPTEVPTYPVDWAHYPSFDILRGKDAAGNACPSLHVATAVFTAMWLDWMAPGLGFGKRLRALSLLWCALIVFSTLATKQHVLVDVICGAALGGAVAWATRPRPWSRMRPSRTEPT</sequence>
<feature type="transmembrane region" description="Helical" evidence="1">
    <location>
        <begin position="29"/>
        <end position="50"/>
    </location>
</feature>
<dbReference type="EMBL" id="JAFKMR010000033">
    <property type="protein sequence ID" value="MBN8745528.1"/>
    <property type="molecule type" value="Genomic_DNA"/>
</dbReference>
<keyword evidence="1" id="KW-1133">Transmembrane helix</keyword>
<feature type="transmembrane region" description="Helical" evidence="1">
    <location>
        <begin position="145"/>
        <end position="165"/>
    </location>
</feature>
<feature type="transmembrane region" description="Helical" evidence="1">
    <location>
        <begin position="177"/>
        <end position="194"/>
    </location>
</feature>
<evidence type="ECO:0000259" key="2">
    <source>
        <dbReference type="Pfam" id="PF01569"/>
    </source>
</evidence>
<feature type="domain" description="Phosphatidic acid phosphatase type 2/haloperoxidase" evidence="2">
    <location>
        <begin position="131"/>
        <end position="223"/>
    </location>
</feature>
<evidence type="ECO:0000313" key="4">
    <source>
        <dbReference type="Proteomes" id="UP000664800"/>
    </source>
</evidence>
<feature type="transmembrane region" description="Helical" evidence="1">
    <location>
        <begin position="100"/>
        <end position="120"/>
    </location>
</feature>
<organism evidence="3 4">
    <name type="scientific">Thiomonas arsenitoxydans (strain DSM 22701 / CIP 110005 / 3As)</name>
    <dbReference type="NCBI Taxonomy" id="426114"/>
    <lineage>
        <taxon>Bacteria</taxon>
        <taxon>Pseudomonadati</taxon>
        <taxon>Pseudomonadota</taxon>
        <taxon>Betaproteobacteria</taxon>
        <taxon>Burkholderiales</taxon>
        <taxon>Thiomonas</taxon>
    </lineage>
</organism>
<name>A0A8I1N091_THIA3</name>
<feature type="transmembrane region" description="Helical" evidence="1">
    <location>
        <begin position="70"/>
        <end position="88"/>
    </location>
</feature>
<evidence type="ECO:0000256" key="1">
    <source>
        <dbReference type="SAM" id="Phobius"/>
    </source>
</evidence>
<protein>
    <submittedName>
        <fullName evidence="3">Phosphatase PAP2 family protein</fullName>
    </submittedName>
</protein>
<comment type="caution">
    <text evidence="3">The sequence shown here is derived from an EMBL/GenBank/DDBJ whole genome shotgun (WGS) entry which is preliminary data.</text>
</comment>
<dbReference type="AlphaFoldDB" id="A0A8I1N091"/>
<dbReference type="RefSeq" id="WP_276732377.1">
    <property type="nucleotide sequence ID" value="NZ_JAFKMR010000033.1"/>
</dbReference>